<dbReference type="Proteomes" id="UP000003947">
    <property type="component" value="Unassembled WGS sequence"/>
</dbReference>
<gene>
    <name evidence="1" type="ORF">MicloDRAFT_00070080</name>
</gene>
<reference evidence="1 2" key="1">
    <citation type="submission" date="2012-02" db="EMBL/GenBank/DDBJ databases">
        <title>Improved High-Quality Draft sequence of Microvirga sp. WSM3557.</title>
        <authorList>
            <consortium name="US DOE Joint Genome Institute"/>
            <person name="Lucas S."/>
            <person name="Han J."/>
            <person name="Lapidus A."/>
            <person name="Cheng J.-F."/>
            <person name="Goodwin L."/>
            <person name="Pitluck S."/>
            <person name="Peters L."/>
            <person name="Zhang X."/>
            <person name="Detter J.C."/>
            <person name="Han C."/>
            <person name="Tapia R."/>
            <person name="Land M."/>
            <person name="Hauser L."/>
            <person name="Kyrpides N."/>
            <person name="Ivanova N."/>
            <person name="Pagani I."/>
            <person name="Brau L."/>
            <person name="Yates R."/>
            <person name="O'Hara G."/>
            <person name="Rui T."/>
            <person name="Howieson J."/>
            <person name="Reeve W."/>
            <person name="Woyke T."/>
        </authorList>
    </citation>
    <scope>NUCLEOTIDE SEQUENCE [LARGE SCALE GENOMIC DNA]</scope>
    <source>
        <strain evidence="1 2">WSM3557</strain>
    </source>
</reference>
<protein>
    <submittedName>
        <fullName evidence="1">Uncharacterized protein</fullName>
    </submittedName>
</protein>
<dbReference type="AlphaFoldDB" id="I4YK63"/>
<keyword evidence="2" id="KW-1185">Reference proteome</keyword>
<dbReference type="HOGENOM" id="CLU_2024056_0_0_5"/>
<dbReference type="eggNOG" id="ENOG5033E6Y">
    <property type="taxonomic scope" value="Bacteria"/>
</dbReference>
<organism evidence="1 2">
    <name type="scientific">Microvirga lotononidis</name>
    <dbReference type="NCBI Taxonomy" id="864069"/>
    <lineage>
        <taxon>Bacteria</taxon>
        <taxon>Pseudomonadati</taxon>
        <taxon>Pseudomonadota</taxon>
        <taxon>Alphaproteobacteria</taxon>
        <taxon>Hyphomicrobiales</taxon>
        <taxon>Methylobacteriaceae</taxon>
        <taxon>Microvirga</taxon>
    </lineage>
</organism>
<dbReference type="PATRIC" id="fig|864069.3.peg.7508"/>
<accession>I4YK63</accession>
<dbReference type="EMBL" id="JH660649">
    <property type="protein sequence ID" value="EIM24355.1"/>
    <property type="molecule type" value="Genomic_DNA"/>
</dbReference>
<proteinExistence type="predicted"/>
<evidence type="ECO:0000313" key="1">
    <source>
        <dbReference type="EMBL" id="EIM24355.1"/>
    </source>
</evidence>
<sequence length="122" mass="13316">MQQLRQGPCLQRGPRLLVLLDELHNLGGELVGRLRPPGPRQQAGDALAFERGLGLIVGWARQTEKRGGFGLGDAALLDVTQHLVLYLHEIERIEEAGLPKPECADGFGTRVEGSELSSDIRN</sequence>
<name>I4YK63_9HYPH</name>
<evidence type="ECO:0000313" key="2">
    <source>
        <dbReference type="Proteomes" id="UP000003947"/>
    </source>
</evidence>